<sequence length="174" mass="19274">MLKKHRSCSTNPFSLRTISTRCRGTIRLSRLYMRSTGRAMYCGGSPTSLSRNSAFRRSLSSDATRIHDTLRAGSVYSESWAPRSRTPKSEQNAESPERWIGAAMRWQYRVRSRRWIDAGGPVWSGGLAPGAADAQRRRSGGSTAWWRTSATPCGRATAERWIDGAAADQRASCG</sequence>
<comment type="caution">
    <text evidence="2">The sequence shown here is derived from an EMBL/GenBank/DDBJ whole genome shotgun (WGS) entry which is preliminary data.</text>
</comment>
<dbReference type="AlphaFoldDB" id="A0A317Y366"/>
<protein>
    <submittedName>
        <fullName evidence="2">Uncharacterized protein</fullName>
    </submittedName>
</protein>
<dbReference type="Proteomes" id="UP000251960">
    <property type="component" value="Chromosome 1"/>
</dbReference>
<feature type="region of interest" description="Disordered" evidence="1">
    <location>
        <begin position="127"/>
        <end position="148"/>
    </location>
</feature>
<organism evidence="2">
    <name type="scientific">Zea mays</name>
    <name type="common">Maize</name>
    <dbReference type="NCBI Taxonomy" id="4577"/>
    <lineage>
        <taxon>Eukaryota</taxon>
        <taxon>Viridiplantae</taxon>
        <taxon>Streptophyta</taxon>
        <taxon>Embryophyta</taxon>
        <taxon>Tracheophyta</taxon>
        <taxon>Spermatophyta</taxon>
        <taxon>Magnoliopsida</taxon>
        <taxon>Liliopsida</taxon>
        <taxon>Poales</taxon>
        <taxon>Poaceae</taxon>
        <taxon>PACMAD clade</taxon>
        <taxon>Panicoideae</taxon>
        <taxon>Andropogonodae</taxon>
        <taxon>Andropogoneae</taxon>
        <taxon>Tripsacinae</taxon>
        <taxon>Zea</taxon>
    </lineage>
</organism>
<dbReference type="EMBL" id="NCVQ01000001">
    <property type="protein sequence ID" value="PWZ52975.1"/>
    <property type="molecule type" value="Genomic_DNA"/>
</dbReference>
<gene>
    <name evidence="2" type="ORF">Zm00014a_039472</name>
</gene>
<evidence type="ECO:0000256" key="1">
    <source>
        <dbReference type="SAM" id="MobiDB-lite"/>
    </source>
</evidence>
<name>A0A317Y366_MAIZE</name>
<evidence type="ECO:0000313" key="2">
    <source>
        <dbReference type="EMBL" id="PWZ52975.1"/>
    </source>
</evidence>
<reference evidence="2" key="1">
    <citation type="journal article" date="2018" name="Nat. Genet.">
        <title>Extensive intraspecific gene order and gene structural variations between Mo17 and other maize genomes.</title>
        <authorList>
            <person name="Sun S."/>
            <person name="Zhou Y."/>
            <person name="Chen J."/>
            <person name="Shi J."/>
            <person name="Zhao H."/>
            <person name="Zhao H."/>
            <person name="Song W."/>
            <person name="Zhang M."/>
            <person name="Cui Y."/>
            <person name="Dong X."/>
            <person name="Liu H."/>
            <person name="Ma X."/>
            <person name="Jiao Y."/>
            <person name="Wang B."/>
            <person name="Wei X."/>
            <person name="Stein J.C."/>
            <person name="Glaubitz J.C."/>
            <person name="Lu F."/>
            <person name="Yu G."/>
            <person name="Liang C."/>
            <person name="Fengler K."/>
            <person name="Li B."/>
            <person name="Rafalski A."/>
            <person name="Schnable P.S."/>
            <person name="Ware D.H."/>
            <person name="Buckler E.S."/>
            <person name="Lai J."/>
        </authorList>
    </citation>
    <scope>NUCLEOTIDE SEQUENCE [LARGE SCALE GENOMIC DNA]</scope>
    <source>
        <tissue evidence="2">Seedling</tissue>
    </source>
</reference>
<accession>A0A317Y366</accession>
<proteinExistence type="predicted"/>